<dbReference type="Gene3D" id="3.40.50.620">
    <property type="entry name" value="HUPs"/>
    <property type="match status" value="2"/>
</dbReference>
<dbReference type="GO" id="GO:0006424">
    <property type="term" value="P:glutamyl-tRNA aminoacylation"/>
    <property type="evidence" value="ECO:0007669"/>
    <property type="project" value="InterPro"/>
</dbReference>
<keyword evidence="5 14" id="KW-0648">Protein biosynthesis</keyword>
<keyword evidence="4 14" id="KW-0067">ATP-binding</keyword>
<dbReference type="PANTHER" id="PTHR43311:SF2">
    <property type="entry name" value="GLUTAMATE--TRNA LIGASE, MITOCHONDRIAL-RELATED"/>
    <property type="match status" value="1"/>
</dbReference>
<dbReference type="PRINTS" id="PR00987">
    <property type="entry name" value="TRNASYNTHGLU"/>
</dbReference>
<dbReference type="GO" id="GO:0004818">
    <property type="term" value="F:glutamate-tRNA ligase activity"/>
    <property type="evidence" value="ECO:0007669"/>
    <property type="project" value="UniProtKB-EC"/>
</dbReference>
<dbReference type="GO" id="GO:0050561">
    <property type="term" value="F:glutamate-tRNA(Gln) ligase activity"/>
    <property type="evidence" value="ECO:0007669"/>
    <property type="project" value="UniProtKB-EC"/>
</dbReference>
<evidence type="ECO:0000256" key="13">
    <source>
        <dbReference type="ARBA" id="ARBA00047689"/>
    </source>
</evidence>
<keyword evidence="3 14" id="KW-0547">Nucleotide-binding</keyword>
<evidence type="ECO:0000259" key="16">
    <source>
        <dbReference type="Pfam" id="PF19269"/>
    </source>
</evidence>
<evidence type="ECO:0000256" key="4">
    <source>
        <dbReference type="ARBA" id="ARBA00022840"/>
    </source>
</evidence>
<name>A0A815P4V1_9BILA</name>
<dbReference type="SUPFAM" id="SSF52374">
    <property type="entry name" value="Nucleotidylyl transferase"/>
    <property type="match status" value="2"/>
</dbReference>
<dbReference type="Gene3D" id="1.10.10.350">
    <property type="match status" value="1"/>
</dbReference>
<feature type="domain" description="Aminoacyl-tRNA synthetase class I anticodon-binding" evidence="16">
    <location>
        <begin position="446"/>
        <end position="569"/>
    </location>
</feature>
<dbReference type="Pfam" id="PF00749">
    <property type="entry name" value="tRNA-synt_1c"/>
    <property type="match status" value="1"/>
</dbReference>
<dbReference type="EC" id="6.1.1.24" evidence="7"/>
<dbReference type="GO" id="GO:0000049">
    <property type="term" value="F:tRNA binding"/>
    <property type="evidence" value="ECO:0007669"/>
    <property type="project" value="InterPro"/>
</dbReference>
<dbReference type="InterPro" id="IPR000924">
    <property type="entry name" value="Glu/Gln-tRNA-synth"/>
</dbReference>
<dbReference type="InterPro" id="IPR014729">
    <property type="entry name" value="Rossmann-like_a/b/a_fold"/>
</dbReference>
<comment type="catalytic activity">
    <reaction evidence="12">
        <text>tRNA(Glx) + L-glutamate + ATP = L-glutamyl-tRNA(Glx) + AMP + diphosphate</text>
        <dbReference type="Rhea" id="RHEA:18397"/>
        <dbReference type="Rhea" id="RHEA-COMP:9713"/>
        <dbReference type="Rhea" id="RHEA-COMP:9716"/>
        <dbReference type="ChEBI" id="CHEBI:29985"/>
        <dbReference type="ChEBI" id="CHEBI:30616"/>
        <dbReference type="ChEBI" id="CHEBI:33019"/>
        <dbReference type="ChEBI" id="CHEBI:78442"/>
        <dbReference type="ChEBI" id="CHEBI:78520"/>
        <dbReference type="ChEBI" id="CHEBI:456215"/>
        <dbReference type="EC" id="6.1.1.24"/>
    </reaction>
    <physiologicalReaction direction="left-to-right" evidence="12">
        <dbReference type="Rhea" id="RHEA:18398"/>
    </physiologicalReaction>
</comment>
<evidence type="ECO:0000256" key="14">
    <source>
        <dbReference type="RuleBase" id="RU363037"/>
    </source>
</evidence>
<evidence type="ECO:0000259" key="15">
    <source>
        <dbReference type="Pfam" id="PF00749"/>
    </source>
</evidence>
<dbReference type="Proteomes" id="UP000663845">
    <property type="component" value="Unassembled WGS sequence"/>
</dbReference>
<dbReference type="GO" id="GO:0005524">
    <property type="term" value="F:ATP binding"/>
    <property type="evidence" value="ECO:0007669"/>
    <property type="project" value="UniProtKB-KW"/>
</dbReference>
<dbReference type="EMBL" id="CAJNOG010001446">
    <property type="protein sequence ID" value="CAF1444166.1"/>
    <property type="molecule type" value="Genomic_DNA"/>
</dbReference>
<feature type="domain" description="Glutamyl/glutaminyl-tRNA synthetase class Ib catalytic" evidence="15">
    <location>
        <begin position="117"/>
        <end position="401"/>
    </location>
</feature>
<dbReference type="InterPro" id="IPR020751">
    <property type="entry name" value="aa-tRNA-synth_I_codon-bd_sub2"/>
</dbReference>
<comment type="catalytic activity">
    <reaction evidence="11">
        <text>tRNA(Glu) + L-glutamate + ATP = L-glutamyl-tRNA(Glu) + AMP + diphosphate</text>
        <dbReference type="Rhea" id="RHEA:23540"/>
        <dbReference type="Rhea" id="RHEA-COMP:9663"/>
        <dbReference type="Rhea" id="RHEA-COMP:9680"/>
        <dbReference type="ChEBI" id="CHEBI:29985"/>
        <dbReference type="ChEBI" id="CHEBI:30616"/>
        <dbReference type="ChEBI" id="CHEBI:33019"/>
        <dbReference type="ChEBI" id="CHEBI:78442"/>
        <dbReference type="ChEBI" id="CHEBI:78520"/>
        <dbReference type="ChEBI" id="CHEBI:456215"/>
        <dbReference type="EC" id="6.1.1.17"/>
    </reaction>
    <physiologicalReaction direction="left-to-right" evidence="11">
        <dbReference type="Rhea" id="RHEA:23541"/>
    </physiologicalReaction>
</comment>
<evidence type="ECO:0000256" key="12">
    <source>
        <dbReference type="ARBA" id="ARBA00047479"/>
    </source>
</evidence>
<evidence type="ECO:0000256" key="1">
    <source>
        <dbReference type="ARBA" id="ARBA00007894"/>
    </source>
</evidence>
<evidence type="ECO:0000256" key="7">
    <source>
        <dbReference type="ARBA" id="ARBA00044054"/>
    </source>
</evidence>
<dbReference type="AlphaFoldDB" id="A0A815P4V1"/>
<comment type="caution">
    <text evidence="17">The sequence shown here is derived from an EMBL/GenBank/DDBJ whole genome shotgun (WGS) entry which is preliminary data.</text>
</comment>
<keyword evidence="6 14" id="KW-0030">Aminoacyl-tRNA synthetase</keyword>
<dbReference type="PANTHER" id="PTHR43311">
    <property type="entry name" value="GLUTAMATE--TRNA LIGASE"/>
    <property type="match status" value="1"/>
</dbReference>
<evidence type="ECO:0000313" key="17">
    <source>
        <dbReference type="EMBL" id="CAF1444166.1"/>
    </source>
</evidence>
<evidence type="ECO:0000256" key="8">
    <source>
        <dbReference type="ARBA" id="ARBA00044142"/>
    </source>
</evidence>
<evidence type="ECO:0000256" key="5">
    <source>
        <dbReference type="ARBA" id="ARBA00022917"/>
    </source>
</evidence>
<reference evidence="17" key="1">
    <citation type="submission" date="2021-02" db="EMBL/GenBank/DDBJ databases">
        <authorList>
            <person name="Nowell W R."/>
        </authorList>
    </citation>
    <scope>NUCLEOTIDE SEQUENCE</scope>
</reference>
<dbReference type="SUPFAM" id="SSF48163">
    <property type="entry name" value="An anticodon-binding domain of class I aminoacyl-tRNA synthetases"/>
    <property type="match status" value="1"/>
</dbReference>
<dbReference type="InterPro" id="IPR049940">
    <property type="entry name" value="GluQ/Sye"/>
</dbReference>
<gene>
    <name evidence="17" type="ORF">JYZ213_LOCUS40301</name>
</gene>
<keyword evidence="2 14" id="KW-0436">Ligase</keyword>
<evidence type="ECO:0000256" key="6">
    <source>
        <dbReference type="ARBA" id="ARBA00023146"/>
    </source>
</evidence>
<evidence type="ECO:0000256" key="11">
    <source>
        <dbReference type="ARBA" id="ARBA00047366"/>
    </source>
</evidence>
<evidence type="ECO:0000256" key="2">
    <source>
        <dbReference type="ARBA" id="ARBA00022598"/>
    </source>
</evidence>
<comment type="similarity">
    <text evidence="1">Belongs to the class-I aminoacyl-tRNA synthetase family. Glutamate--tRNA ligase type 1 subfamily.</text>
</comment>
<dbReference type="InterPro" id="IPR020058">
    <property type="entry name" value="Glu/Gln-tRNA-synth_Ib_cat-dom"/>
</dbReference>
<organism evidence="17 18">
    <name type="scientific">Adineta steineri</name>
    <dbReference type="NCBI Taxonomy" id="433720"/>
    <lineage>
        <taxon>Eukaryota</taxon>
        <taxon>Metazoa</taxon>
        <taxon>Spiralia</taxon>
        <taxon>Gnathifera</taxon>
        <taxon>Rotifera</taxon>
        <taxon>Eurotatoria</taxon>
        <taxon>Bdelloidea</taxon>
        <taxon>Adinetida</taxon>
        <taxon>Adinetidae</taxon>
        <taxon>Adineta</taxon>
    </lineage>
</organism>
<evidence type="ECO:0000256" key="9">
    <source>
        <dbReference type="ARBA" id="ARBA00044251"/>
    </source>
</evidence>
<protein>
    <recommendedName>
        <fullName evidence="8">Nondiscriminating glutamyl-tRNA synthetase EARS2, mitochondrial</fullName>
        <ecNumber evidence="7">6.1.1.24</ecNumber>
    </recommendedName>
    <alternativeName>
        <fullName evidence="10">Glutamate--tRNA(Gln) ligase EARS2, mitochondrial</fullName>
    </alternativeName>
    <alternativeName>
        <fullName evidence="9">Mitochondrial glutamyl-tRNA synthetase</fullName>
    </alternativeName>
</protein>
<evidence type="ECO:0000256" key="3">
    <source>
        <dbReference type="ARBA" id="ARBA00022741"/>
    </source>
</evidence>
<proteinExistence type="inferred from homology"/>
<comment type="catalytic activity">
    <reaction evidence="13">
        <text>tRNA(Gln) + L-glutamate + ATP = L-glutamyl-tRNA(Gln) + AMP + diphosphate</text>
        <dbReference type="Rhea" id="RHEA:64612"/>
        <dbReference type="Rhea" id="RHEA-COMP:9662"/>
        <dbReference type="Rhea" id="RHEA-COMP:9684"/>
        <dbReference type="ChEBI" id="CHEBI:29985"/>
        <dbReference type="ChEBI" id="CHEBI:30616"/>
        <dbReference type="ChEBI" id="CHEBI:33019"/>
        <dbReference type="ChEBI" id="CHEBI:78442"/>
        <dbReference type="ChEBI" id="CHEBI:78520"/>
        <dbReference type="ChEBI" id="CHEBI:456215"/>
    </reaction>
    <physiologicalReaction direction="left-to-right" evidence="13">
        <dbReference type="Rhea" id="RHEA:64613"/>
    </physiologicalReaction>
</comment>
<dbReference type="HAMAP" id="MF_00022">
    <property type="entry name" value="Glu_tRNA_synth_type1"/>
    <property type="match status" value="1"/>
</dbReference>
<accession>A0A815P4V1</accession>
<dbReference type="InterPro" id="IPR008925">
    <property type="entry name" value="aa_tRNA-synth_I_cd-bd_sf"/>
</dbReference>
<dbReference type="InterPro" id="IPR045462">
    <property type="entry name" value="aa-tRNA-synth_I_cd-bd"/>
</dbReference>
<dbReference type="NCBIfam" id="TIGR00464">
    <property type="entry name" value="gltX_bact"/>
    <property type="match status" value="1"/>
</dbReference>
<evidence type="ECO:0000313" key="18">
    <source>
        <dbReference type="Proteomes" id="UP000663845"/>
    </source>
</evidence>
<dbReference type="InterPro" id="IPR004527">
    <property type="entry name" value="Glu-tRNA-ligase_bac/mito"/>
</dbReference>
<dbReference type="GO" id="GO:0005739">
    <property type="term" value="C:mitochondrion"/>
    <property type="evidence" value="ECO:0007669"/>
    <property type="project" value="TreeGrafter"/>
</dbReference>
<sequence length="583" mass="69204">MSSVRVRFAPSPTGQLHFGGLRTALYNYLYTKSFNGKFLLRIEDTDRERTVPGAIEQIQSILKWTRLKPDEPPVIQSERVDIYRKYLNKLFGKLNHQNQPHVYRCFCTTDRLMLLRHDCKRERTVPGAIEQIQSILKWTRLKPDEPPVIQSERVDIYRKYLNKLFGKVNHQNQPHVYRCFCTTDRLMLLRHDCKRRSQPYRYDGRCKQLTEKQQNEYLQQGLPHVIRFSLPTDKSGTQSYDDLVYGHHEHNPYATEGDFILLKSDGYPTYHLANVIDDHLMDITHVLRGHEWQTSTSKHLLLYKAFNWQSPIYGHLPLLERERGRKLSKRDKENAINPIEIDYYRQKGYYPNAILNFITLCGGGGFTDNDKIIGTNLDEMISLFNIKLFSRHAAIVDFKKLSLCQRAHFKREYDKSIESRQQIIDELRQKVLHYYPEKNSSTSIQLQNDYLEKCLNMLDIRINLLDELFTNNLYEYLWKEPEIKKDFIDNSEHFKFVIKQTLLKLNEIHFTHDDVKKFVEEYRPNKITNKQIFRIWRLVLCGCLQGPPVHEIVTFFGSNIVQKRFENALRVLDQQNENVQVKL</sequence>
<evidence type="ECO:0000256" key="10">
    <source>
        <dbReference type="ARBA" id="ARBA00044313"/>
    </source>
</evidence>
<dbReference type="Pfam" id="PF19269">
    <property type="entry name" value="Anticodon_2"/>
    <property type="match status" value="1"/>
</dbReference>